<dbReference type="CDD" id="cd07043">
    <property type="entry name" value="STAS_anti-anti-sigma_factors"/>
    <property type="match status" value="1"/>
</dbReference>
<dbReference type="InterPro" id="IPR036513">
    <property type="entry name" value="STAS_dom_sf"/>
</dbReference>
<evidence type="ECO:0000313" key="3">
    <source>
        <dbReference type="Proteomes" id="UP000095228"/>
    </source>
</evidence>
<dbReference type="STRING" id="1838286.Verru16b_02705"/>
<accession>A0A1D8AXL8</accession>
<dbReference type="OrthoDB" id="9793697at2"/>
<proteinExistence type="predicted"/>
<dbReference type="AlphaFoldDB" id="A0A1D8AXL8"/>
<dbReference type="PROSITE" id="PS50801">
    <property type="entry name" value="STAS"/>
    <property type="match status" value="1"/>
</dbReference>
<gene>
    <name evidence="2" type="ORF">Verru16b_02705</name>
</gene>
<reference evidence="2 3" key="1">
    <citation type="submission" date="2016-06" db="EMBL/GenBank/DDBJ databases">
        <title>Three novel species with peptidoglycan cell walls form the new genus Lacunisphaera gen. nov. in the family Opitutaceae of the verrucomicrobial subdivision 4.</title>
        <authorList>
            <person name="Rast P."/>
            <person name="Gloeckner I."/>
            <person name="Jogler M."/>
            <person name="Boedeker C."/>
            <person name="Jeske O."/>
            <person name="Wiegand S."/>
            <person name="Reinhardt R."/>
            <person name="Schumann P."/>
            <person name="Rohde M."/>
            <person name="Spring S."/>
            <person name="Gloeckner F.O."/>
            <person name="Jogler C."/>
        </authorList>
    </citation>
    <scope>NUCLEOTIDE SEQUENCE [LARGE SCALE GENOMIC DNA]</scope>
    <source>
        <strain evidence="2 3">IG16b</strain>
    </source>
</reference>
<evidence type="ECO:0000259" key="1">
    <source>
        <dbReference type="PROSITE" id="PS50801"/>
    </source>
</evidence>
<protein>
    <submittedName>
        <fullName evidence="2">STAS domain protein</fullName>
    </submittedName>
</protein>
<dbReference type="Pfam" id="PF01740">
    <property type="entry name" value="STAS"/>
    <property type="match status" value="1"/>
</dbReference>
<dbReference type="InterPro" id="IPR002645">
    <property type="entry name" value="STAS_dom"/>
</dbReference>
<dbReference type="EMBL" id="CP016094">
    <property type="protein sequence ID" value="AOS45621.1"/>
    <property type="molecule type" value="Genomic_DNA"/>
</dbReference>
<evidence type="ECO:0000313" key="2">
    <source>
        <dbReference type="EMBL" id="AOS45621.1"/>
    </source>
</evidence>
<dbReference type="SUPFAM" id="SSF52091">
    <property type="entry name" value="SpoIIaa-like"/>
    <property type="match status" value="1"/>
</dbReference>
<dbReference type="KEGG" id="obg:Verru16b_02705"/>
<name>A0A1D8AXL8_9BACT</name>
<sequence>MHPPVTAANYVAASDILSTNAEGIRADLGRIAAQVSDNSILTIDLRACRLVDSVGLNLIVSTIKQCRTRGIKIRLLVAHPNLHRILTFTRLGQYADIVRESAGA</sequence>
<dbReference type="RefSeq" id="WP_069962748.1">
    <property type="nucleotide sequence ID" value="NZ_CP016094.1"/>
</dbReference>
<dbReference type="Gene3D" id="3.30.750.24">
    <property type="entry name" value="STAS domain"/>
    <property type="match status" value="1"/>
</dbReference>
<keyword evidence="3" id="KW-1185">Reference proteome</keyword>
<feature type="domain" description="STAS" evidence="1">
    <location>
        <begin position="14"/>
        <end position="104"/>
    </location>
</feature>
<dbReference type="Proteomes" id="UP000095228">
    <property type="component" value="Chromosome"/>
</dbReference>
<organism evidence="2 3">
    <name type="scientific">Lacunisphaera limnophila</name>
    <dbReference type="NCBI Taxonomy" id="1838286"/>
    <lineage>
        <taxon>Bacteria</taxon>
        <taxon>Pseudomonadati</taxon>
        <taxon>Verrucomicrobiota</taxon>
        <taxon>Opitutia</taxon>
        <taxon>Opitutales</taxon>
        <taxon>Opitutaceae</taxon>
        <taxon>Lacunisphaera</taxon>
    </lineage>
</organism>